<dbReference type="PROSITE" id="PS51847">
    <property type="entry name" value="SMP"/>
    <property type="match status" value="1"/>
</dbReference>
<feature type="compositionally biased region" description="Basic and acidic residues" evidence="11">
    <location>
        <begin position="177"/>
        <end position="186"/>
    </location>
</feature>
<accession>A0A0N1H3P5</accession>
<dbReference type="GO" id="GO:0061817">
    <property type="term" value="P:endoplasmic reticulum-plasma membrane tethering"/>
    <property type="evidence" value="ECO:0007669"/>
    <property type="project" value="InterPro"/>
</dbReference>
<feature type="transmembrane region" description="Helical" evidence="12">
    <location>
        <begin position="281"/>
        <end position="299"/>
    </location>
</feature>
<keyword evidence="16" id="KW-1185">Reference proteome</keyword>
<evidence type="ECO:0000313" key="15">
    <source>
        <dbReference type="EMBL" id="KPI39570.1"/>
    </source>
</evidence>
<dbReference type="CDD" id="cd04052">
    <property type="entry name" value="C2B_Tricalbin-like"/>
    <property type="match status" value="1"/>
</dbReference>
<name>A0A0N1H3P5_9EURO</name>
<feature type="domain" description="SMP-LTD" evidence="14">
    <location>
        <begin position="333"/>
        <end position="579"/>
    </location>
</feature>
<organism evidence="15 16">
    <name type="scientific">Cyphellophora attinorum</name>
    <dbReference type="NCBI Taxonomy" id="1664694"/>
    <lineage>
        <taxon>Eukaryota</taxon>
        <taxon>Fungi</taxon>
        <taxon>Dikarya</taxon>
        <taxon>Ascomycota</taxon>
        <taxon>Pezizomycotina</taxon>
        <taxon>Eurotiomycetes</taxon>
        <taxon>Chaetothyriomycetidae</taxon>
        <taxon>Chaetothyriales</taxon>
        <taxon>Cyphellophoraceae</taxon>
        <taxon>Cyphellophora</taxon>
    </lineage>
</organism>
<dbReference type="Pfam" id="PF25669">
    <property type="entry name" value="SMP_MUG190-like"/>
    <property type="match status" value="1"/>
</dbReference>
<dbReference type="InterPro" id="IPR000008">
    <property type="entry name" value="C2_dom"/>
</dbReference>
<comment type="caution">
    <text evidence="15">The sequence shown here is derived from an EMBL/GenBank/DDBJ whole genome shotgun (WGS) entry which is preliminary data.</text>
</comment>
<dbReference type="InterPro" id="IPR031468">
    <property type="entry name" value="SMP_LBD"/>
</dbReference>
<dbReference type="CDD" id="cd21676">
    <property type="entry name" value="SMP_Mug190"/>
    <property type="match status" value="1"/>
</dbReference>
<feature type="region of interest" description="Disordered" evidence="11">
    <location>
        <begin position="177"/>
        <end position="231"/>
    </location>
</feature>
<evidence type="ECO:0000256" key="5">
    <source>
        <dbReference type="ARBA" id="ARBA00022737"/>
    </source>
</evidence>
<evidence type="ECO:0000256" key="4">
    <source>
        <dbReference type="ARBA" id="ARBA00022692"/>
    </source>
</evidence>
<feature type="region of interest" description="Disordered" evidence="11">
    <location>
        <begin position="403"/>
        <end position="444"/>
    </location>
</feature>
<feature type="domain" description="C2" evidence="13">
    <location>
        <begin position="789"/>
        <end position="925"/>
    </location>
</feature>
<dbReference type="GeneID" id="28735202"/>
<dbReference type="InterPro" id="IPR057349">
    <property type="entry name" value="C2_Mug190_3rd"/>
</dbReference>
<dbReference type="InterPro" id="IPR037767">
    <property type="entry name" value="C2A_Mug190-like"/>
</dbReference>
<feature type="transmembrane region" description="Helical" evidence="12">
    <location>
        <begin position="247"/>
        <end position="269"/>
    </location>
</feature>
<feature type="region of interest" description="Disordered" evidence="11">
    <location>
        <begin position="1222"/>
        <end position="1245"/>
    </location>
</feature>
<keyword evidence="5" id="KW-0677">Repeat</keyword>
<evidence type="ECO:0000256" key="3">
    <source>
        <dbReference type="ARBA" id="ARBA00022553"/>
    </source>
</evidence>
<dbReference type="CDD" id="cd04041">
    <property type="entry name" value="C2A_fungal"/>
    <property type="match status" value="1"/>
</dbReference>
<evidence type="ECO:0000256" key="8">
    <source>
        <dbReference type="ARBA" id="ARBA00023055"/>
    </source>
</evidence>
<dbReference type="Proteomes" id="UP000038010">
    <property type="component" value="Unassembled WGS sequence"/>
</dbReference>
<feature type="compositionally biased region" description="Low complexity" evidence="11">
    <location>
        <begin position="1131"/>
        <end position="1147"/>
    </location>
</feature>
<feature type="region of interest" description="Disordered" evidence="11">
    <location>
        <begin position="743"/>
        <end position="784"/>
    </location>
</feature>
<feature type="compositionally biased region" description="Basic residues" evidence="11">
    <location>
        <begin position="144"/>
        <end position="154"/>
    </location>
</feature>
<keyword evidence="6" id="KW-0256">Endoplasmic reticulum</keyword>
<feature type="compositionally biased region" description="Basic and acidic residues" evidence="11">
    <location>
        <begin position="105"/>
        <end position="132"/>
    </location>
</feature>
<feature type="region of interest" description="Disordered" evidence="11">
    <location>
        <begin position="1"/>
        <end position="164"/>
    </location>
</feature>
<dbReference type="GO" id="GO:0005789">
    <property type="term" value="C:endoplasmic reticulum membrane"/>
    <property type="evidence" value="ECO:0007669"/>
    <property type="project" value="UniProtKB-SubCell"/>
</dbReference>
<reference evidence="15 16" key="1">
    <citation type="submission" date="2015-06" db="EMBL/GenBank/DDBJ databases">
        <title>Draft genome of the ant-associated black yeast Phialophora attae CBS 131958.</title>
        <authorList>
            <person name="Moreno L.F."/>
            <person name="Stielow B.J."/>
            <person name="de Hoog S."/>
            <person name="Vicente V.A."/>
            <person name="Weiss V.A."/>
            <person name="de Vries M."/>
            <person name="Cruz L.M."/>
            <person name="Souza E.M."/>
        </authorList>
    </citation>
    <scope>NUCLEOTIDE SEQUENCE [LARGE SCALE GENOMIC DNA]</scope>
    <source>
        <strain evidence="15 16">CBS 131958</strain>
    </source>
</reference>
<dbReference type="SUPFAM" id="SSF49562">
    <property type="entry name" value="C2 domain (Calcium/lipid-binding domain, CaLB)"/>
    <property type="match status" value="2"/>
</dbReference>
<dbReference type="GO" id="GO:0006869">
    <property type="term" value="P:lipid transport"/>
    <property type="evidence" value="ECO:0007669"/>
    <property type="project" value="UniProtKB-KW"/>
</dbReference>
<keyword evidence="3" id="KW-0597">Phosphoprotein</keyword>
<dbReference type="InterPro" id="IPR037765">
    <property type="entry name" value="C2B_Tricalbin"/>
</dbReference>
<dbReference type="GO" id="GO:0008289">
    <property type="term" value="F:lipid binding"/>
    <property type="evidence" value="ECO:0007669"/>
    <property type="project" value="UniProtKB-KW"/>
</dbReference>
<dbReference type="OrthoDB" id="419768at2759"/>
<feature type="compositionally biased region" description="Basic and acidic residues" evidence="11">
    <location>
        <begin position="420"/>
        <end position="437"/>
    </location>
</feature>
<protein>
    <recommendedName>
        <fullName evidence="17">Meiotically up-regulated gene 190 protein</fullName>
    </recommendedName>
</protein>
<dbReference type="Pfam" id="PF00168">
    <property type="entry name" value="C2"/>
    <property type="match status" value="2"/>
</dbReference>
<dbReference type="PANTHER" id="PTHR47348">
    <property type="entry name" value="MEIOTICALLY UP-REGULATED GENE 190 PROTEIN"/>
    <property type="match status" value="1"/>
</dbReference>
<dbReference type="PANTHER" id="PTHR47348:SF2">
    <property type="entry name" value="MEIOTICALLY UP-REGULATED 190 PROTEIN"/>
    <property type="match status" value="1"/>
</dbReference>
<evidence type="ECO:0000256" key="6">
    <source>
        <dbReference type="ARBA" id="ARBA00022824"/>
    </source>
</evidence>
<gene>
    <name evidence="15" type="ORF">AB675_3286</name>
</gene>
<evidence type="ECO:0000256" key="12">
    <source>
        <dbReference type="SAM" id="Phobius"/>
    </source>
</evidence>
<evidence type="ECO:0000313" key="16">
    <source>
        <dbReference type="Proteomes" id="UP000038010"/>
    </source>
</evidence>
<keyword evidence="9" id="KW-0446">Lipid-binding</keyword>
<evidence type="ECO:0000256" key="7">
    <source>
        <dbReference type="ARBA" id="ARBA00022989"/>
    </source>
</evidence>
<keyword evidence="10 12" id="KW-0472">Membrane</keyword>
<feature type="compositionally biased region" description="Basic and acidic residues" evidence="11">
    <location>
        <begin position="1229"/>
        <end position="1239"/>
    </location>
</feature>
<feature type="domain" description="C2" evidence="13">
    <location>
        <begin position="577"/>
        <end position="705"/>
    </location>
</feature>
<feature type="region of interest" description="Disordered" evidence="11">
    <location>
        <begin position="1120"/>
        <end position="1207"/>
    </location>
</feature>
<keyword evidence="7 12" id="KW-1133">Transmembrane helix</keyword>
<keyword evidence="4 12" id="KW-0812">Transmembrane</keyword>
<feature type="region of interest" description="Disordered" evidence="11">
    <location>
        <begin position="823"/>
        <end position="843"/>
    </location>
</feature>
<comment type="subcellular location">
    <subcellularLocation>
        <location evidence="1">Endoplasmic reticulum membrane</location>
    </subcellularLocation>
</comment>
<dbReference type="RefSeq" id="XP_017999533.1">
    <property type="nucleotide sequence ID" value="XM_018143322.1"/>
</dbReference>
<keyword evidence="2" id="KW-0813">Transport</keyword>
<dbReference type="Gene3D" id="2.60.40.150">
    <property type="entry name" value="C2 domain"/>
    <property type="match status" value="2"/>
</dbReference>
<evidence type="ECO:0000256" key="2">
    <source>
        <dbReference type="ARBA" id="ARBA00022448"/>
    </source>
</evidence>
<dbReference type="AlphaFoldDB" id="A0A0N1H3P5"/>
<dbReference type="EMBL" id="LFJN01000014">
    <property type="protein sequence ID" value="KPI39570.1"/>
    <property type="molecule type" value="Genomic_DNA"/>
</dbReference>
<evidence type="ECO:0000256" key="1">
    <source>
        <dbReference type="ARBA" id="ARBA00004586"/>
    </source>
</evidence>
<evidence type="ECO:0008006" key="17">
    <source>
        <dbReference type="Google" id="ProtNLM"/>
    </source>
</evidence>
<evidence type="ECO:0000259" key="14">
    <source>
        <dbReference type="PROSITE" id="PS51847"/>
    </source>
</evidence>
<evidence type="ECO:0000256" key="10">
    <source>
        <dbReference type="ARBA" id="ARBA00023136"/>
    </source>
</evidence>
<sequence length="1245" mass="138740">MPGSNIDEDESRKRYGQPFTSKHPVPTVKKYKEEQQHRQEASTVERDEEATGDKVRRAYDTAKGILTGDDGKGDEDPYPSANRNLPSSSHNDERKQNGHQYGRPQPHEPDQANEDPSKAKEKKQGKQKDKQSATENAASETDPRKKRKAMKKNKRTDGGREVTDPVTHLPVIIYDSTPKDLKRTKENYPAFGSTPRTATGLSAASKDQDQLDDEEDETQRVHDGTQKLFPPPSFEDVKRELTSVHRLGFTVGLGLVAASAVIAVAAGHLVGNSESYWRSPLLIASLLTAAGSFAAVQFVQNWIGKKVEDLWEDEVWDSARDREQQSHEEEAIIPESVAWMNSLLTSVWPLINPDLFTSLADMLEDVMQQSLPSLVRMVSVDDLGQGSESIRILGIRWLPTGAASQSVDSDGKLTSPDSSKGNDRDVPGENEQEKNKDDDGDQDLQEGLEAEQGDFVNMELAFAYRARSSGKSLKAKAKNAHLYLKFYLPGGIAVPVWVETKGAIGKMRLRLQLTPDPPFFSLCTLTFLGQPKVDVSCIPISKHALNIMDVPLISGFVQSSIDAALSEYVAPKSLTLDLKDMLIGDDFKKDTISKGVMIIQIKRARGYKEGDAGIGPMSGSSDTYATVSWGKFGKPAASTRVIIDDQKPDWDEYANILVSPEEINAGEKLRIQLWDSDKYTADDDLGRVEVDLEDLMHSEETRNKMCDREDGLMGEDATEEMPGTLTWSVGYFAKKKITQDQLERQNAEEDLKTPEDVEHRARESAERKMREAKSHEKEIKQQQAQDFKELQDELLTGSPPPNDYPSGIFSIQIHNITGLEVQQLQKGDDKDGDSEDQAEQAADLPSSYATIIINHQKVYRTRTKPKNAKPFFNAGTERFIRDWRDTEVMVSVRDDRERENDALLGMVYLPLSKIFRERSQVNASYPLAGGMGYGRIRISMVWRSVELQWPKEMRGWNYGTLEIKSPIKASGGDVDKSKLYFSTSISQSKMYHQSDNNHWTPKKDRKSIFLAVKKRYSSPLIIHIGKSHLPKGDPPQFAVLWLKEIPDDEDKTVKIPVYKTEKGALKRATTSCNYDGQSIGELEVNLKFWQGLSGYHKKYANKGNQQDLKNVMECLDVAAEERDSSDDSDGEGSSSDSSVDGLSQQDSQTKEKLKPHTNQDSSADESDSDPKSKMSKLNPVNRIEKLIGSNDSQDGKRGVETQGVDAVEGNEELDYAVSKAKQGVSKAGDVFDHDDDKAGGVETEA</sequence>
<evidence type="ECO:0000256" key="9">
    <source>
        <dbReference type="ARBA" id="ARBA00023121"/>
    </source>
</evidence>
<dbReference type="STRING" id="1664694.A0A0N1H3P5"/>
<keyword evidence="8" id="KW-0445">Lipid transport</keyword>
<dbReference type="Pfam" id="PF25331">
    <property type="entry name" value="C2_Mug190_3rd"/>
    <property type="match status" value="1"/>
</dbReference>
<evidence type="ECO:0000259" key="13">
    <source>
        <dbReference type="PROSITE" id="PS50004"/>
    </source>
</evidence>
<proteinExistence type="predicted"/>
<dbReference type="SMART" id="SM00239">
    <property type="entry name" value="C2"/>
    <property type="match status" value="2"/>
</dbReference>
<dbReference type="VEuPathDB" id="FungiDB:AB675_3286"/>
<feature type="compositionally biased region" description="Basic and acidic residues" evidence="11">
    <location>
        <begin position="30"/>
        <end position="60"/>
    </location>
</feature>
<dbReference type="PROSITE" id="PS50004">
    <property type="entry name" value="C2"/>
    <property type="match status" value="2"/>
</dbReference>
<dbReference type="InterPro" id="IPR035892">
    <property type="entry name" value="C2_domain_sf"/>
</dbReference>
<evidence type="ECO:0000256" key="11">
    <source>
        <dbReference type="SAM" id="MobiDB-lite"/>
    </source>
</evidence>